<gene>
    <name evidence="2" type="ORF">GC102_00485</name>
</gene>
<organism evidence="2 3">
    <name type="scientific">Paenibacillus germinis</name>
    <dbReference type="NCBI Taxonomy" id="2654979"/>
    <lineage>
        <taxon>Bacteria</taxon>
        <taxon>Bacillati</taxon>
        <taxon>Bacillota</taxon>
        <taxon>Bacilli</taxon>
        <taxon>Bacillales</taxon>
        <taxon>Paenibacillaceae</taxon>
        <taxon>Paenibacillus</taxon>
    </lineage>
</organism>
<evidence type="ECO:0000256" key="1">
    <source>
        <dbReference type="SAM" id="MobiDB-lite"/>
    </source>
</evidence>
<feature type="compositionally biased region" description="Basic and acidic residues" evidence="1">
    <location>
        <begin position="86"/>
        <end position="102"/>
    </location>
</feature>
<keyword evidence="3" id="KW-1185">Reference proteome</keyword>
<name>A0ABX1YTM3_9BACL</name>
<reference evidence="2 3" key="1">
    <citation type="submission" date="2019-10" db="EMBL/GenBank/DDBJ databases">
        <title>Description of Paenibacillus choica sp. nov.</title>
        <authorList>
            <person name="Carlier A."/>
            <person name="Qi S."/>
        </authorList>
    </citation>
    <scope>NUCLEOTIDE SEQUENCE [LARGE SCALE GENOMIC DNA]</scope>
    <source>
        <strain evidence="2 3">LMG 31460</strain>
    </source>
</reference>
<accession>A0ABX1YTM3</accession>
<evidence type="ECO:0000313" key="3">
    <source>
        <dbReference type="Proteomes" id="UP000658690"/>
    </source>
</evidence>
<comment type="caution">
    <text evidence="2">The sequence shown here is derived from an EMBL/GenBank/DDBJ whole genome shotgun (WGS) entry which is preliminary data.</text>
</comment>
<feature type="compositionally biased region" description="Acidic residues" evidence="1">
    <location>
        <begin position="76"/>
        <end position="85"/>
    </location>
</feature>
<dbReference type="EMBL" id="WHOC01000006">
    <property type="protein sequence ID" value="NOU84266.1"/>
    <property type="molecule type" value="Genomic_DNA"/>
</dbReference>
<evidence type="ECO:0000313" key="2">
    <source>
        <dbReference type="EMBL" id="NOU84266.1"/>
    </source>
</evidence>
<feature type="region of interest" description="Disordered" evidence="1">
    <location>
        <begin position="53"/>
        <end position="102"/>
    </location>
</feature>
<proteinExistence type="predicted"/>
<protein>
    <submittedName>
        <fullName evidence="2">Uncharacterized protein</fullName>
    </submittedName>
</protein>
<sequence>MVGDCISLIVNAYDAVGDDDDEFAQYGGDVVYGEDAEYGVVYGEDAEYGVEDDAWDDDACNDDVGSRQRGDASDGTQDDAWDDRDDGVVGDRRNDDAGGKHGEAVYNEHVRGVDALDYALPVLLL</sequence>
<dbReference type="Proteomes" id="UP000658690">
    <property type="component" value="Unassembled WGS sequence"/>
</dbReference>
<dbReference type="RefSeq" id="WP_171687747.1">
    <property type="nucleotide sequence ID" value="NZ_WHOC01000006.1"/>
</dbReference>